<evidence type="ECO:0000313" key="8">
    <source>
        <dbReference type="EMBL" id="OHT46434.1"/>
    </source>
</evidence>
<evidence type="ECO:0000313" key="9">
    <source>
        <dbReference type="EMBL" id="OXB22396.1"/>
    </source>
</evidence>
<evidence type="ECO:0000256" key="2">
    <source>
        <dbReference type="ARBA" id="ARBA00022475"/>
    </source>
</evidence>
<keyword evidence="6 8" id="KW-0012">Acyltransferase</keyword>
<dbReference type="GO" id="GO:0016746">
    <property type="term" value="F:acyltransferase activity"/>
    <property type="evidence" value="ECO:0007669"/>
    <property type="project" value="UniProtKB-KW"/>
</dbReference>
<evidence type="ECO:0000313" key="11">
    <source>
        <dbReference type="Proteomes" id="UP000198319"/>
    </source>
</evidence>
<dbReference type="AlphaFoldDB" id="A0A1S1JA41"/>
<dbReference type="EMBL" id="MIKE01000011">
    <property type="protein sequence ID" value="OHT46434.1"/>
    <property type="molecule type" value="Genomic_DNA"/>
</dbReference>
<reference evidence="8" key="1">
    <citation type="submission" date="2016-09" db="EMBL/GenBank/DDBJ databases">
        <authorList>
            <person name="Capua I."/>
            <person name="De Benedictis P."/>
            <person name="Joannis T."/>
            <person name="Lombin L.H."/>
            <person name="Cattoli G."/>
        </authorList>
    </citation>
    <scope>NUCLEOTIDE SEQUENCE [LARGE SCALE GENOMIC DNA]</scope>
    <source>
        <strain evidence="8">MSU</strain>
    </source>
</reference>
<keyword evidence="2" id="KW-1003">Cell membrane</keyword>
<sequence length="292" mass="33984">MSQWDGKSKGTVLGYRIFVFLIQKAGIKAAYVLLYFVASYYFLFLKKSNKAIFYYFKERLQYSWFKSKKMVFKSYYTFGQTIIDKISISAGMRNRFTYEFDGIEVLKKLLAEKKGGVLISAHVGNFEIAEHFLGDIDLNFQINLVTTDLEHSAIKNYLESVTQKPTVKFIIIKDDLSHIFEINAALTNNELVCFTGDRYFEGTKSLSENILGKEANFPAGPFLIASRLKVPVVFVYVMKEPNLHYHLYAREAASKHRDEKGLLKEYVQSVETILQKYPLQWFNYFDFWNKAH</sequence>
<feature type="transmembrane region" description="Helical" evidence="7">
    <location>
        <begin position="20"/>
        <end position="43"/>
    </location>
</feature>
<evidence type="ECO:0000313" key="10">
    <source>
        <dbReference type="Proteomes" id="UP000180252"/>
    </source>
</evidence>
<accession>A0A1S1JA41</accession>
<keyword evidence="3" id="KW-0997">Cell inner membrane</keyword>
<protein>
    <submittedName>
        <fullName evidence="8">Lipid A biosynthesis acyltransferase</fullName>
    </submittedName>
</protein>
<dbReference type="STRING" id="1278819.BHE19_02705"/>
<evidence type="ECO:0000256" key="4">
    <source>
        <dbReference type="ARBA" id="ARBA00022679"/>
    </source>
</evidence>
<organism evidence="8 10">
    <name type="scientific">Flavobacterium tructae</name>
    <dbReference type="NCBI Taxonomy" id="1114873"/>
    <lineage>
        <taxon>Bacteria</taxon>
        <taxon>Pseudomonadati</taxon>
        <taxon>Bacteroidota</taxon>
        <taxon>Flavobacteriia</taxon>
        <taxon>Flavobacteriales</taxon>
        <taxon>Flavobacteriaceae</taxon>
        <taxon>Flavobacterium</taxon>
    </lineage>
</organism>
<dbReference type="InterPro" id="IPR004960">
    <property type="entry name" value="LipA_acyltrans"/>
</dbReference>
<keyword evidence="7" id="KW-0812">Transmembrane</keyword>
<evidence type="ECO:0000256" key="1">
    <source>
        <dbReference type="ARBA" id="ARBA00004533"/>
    </source>
</evidence>
<dbReference type="PANTHER" id="PTHR30606:SF10">
    <property type="entry name" value="PHOSPHATIDYLINOSITOL MANNOSIDE ACYLTRANSFERASE"/>
    <property type="match status" value="1"/>
</dbReference>
<keyword evidence="11" id="KW-1185">Reference proteome</keyword>
<gene>
    <name evidence="9" type="ORF">B0A71_02750</name>
    <name evidence="8" type="ORF">BHE19_02705</name>
</gene>
<evidence type="ECO:0000256" key="7">
    <source>
        <dbReference type="SAM" id="Phobius"/>
    </source>
</evidence>
<dbReference type="Proteomes" id="UP000198319">
    <property type="component" value="Unassembled WGS sequence"/>
</dbReference>
<keyword evidence="4 8" id="KW-0808">Transferase</keyword>
<reference evidence="10" key="2">
    <citation type="submission" date="2016-09" db="EMBL/GenBank/DDBJ databases">
        <authorList>
            <person name="Chen S."/>
            <person name="Walker E."/>
        </authorList>
    </citation>
    <scope>NUCLEOTIDE SEQUENCE [LARGE SCALE GENOMIC DNA]</scope>
    <source>
        <strain evidence="10">MSU</strain>
    </source>
</reference>
<proteinExistence type="predicted"/>
<comment type="subcellular location">
    <subcellularLocation>
        <location evidence="1">Cell inner membrane</location>
    </subcellularLocation>
</comment>
<dbReference type="EMBL" id="MUHG01000002">
    <property type="protein sequence ID" value="OXB22396.1"/>
    <property type="molecule type" value="Genomic_DNA"/>
</dbReference>
<dbReference type="GO" id="GO:0009247">
    <property type="term" value="P:glycolipid biosynthetic process"/>
    <property type="evidence" value="ECO:0007669"/>
    <property type="project" value="UniProtKB-ARBA"/>
</dbReference>
<dbReference type="OrthoDB" id="9808633at2"/>
<keyword evidence="7" id="KW-1133">Transmembrane helix</keyword>
<comment type="caution">
    <text evidence="8">The sequence shown here is derived from an EMBL/GenBank/DDBJ whole genome shotgun (WGS) entry which is preliminary data.</text>
</comment>
<evidence type="ECO:0000256" key="5">
    <source>
        <dbReference type="ARBA" id="ARBA00023136"/>
    </source>
</evidence>
<evidence type="ECO:0000256" key="6">
    <source>
        <dbReference type="ARBA" id="ARBA00023315"/>
    </source>
</evidence>
<dbReference type="Proteomes" id="UP000180252">
    <property type="component" value="Unassembled WGS sequence"/>
</dbReference>
<dbReference type="RefSeq" id="WP_070906176.1">
    <property type="nucleotide sequence ID" value="NZ_MIKE01000011.1"/>
</dbReference>
<evidence type="ECO:0000256" key="3">
    <source>
        <dbReference type="ARBA" id="ARBA00022519"/>
    </source>
</evidence>
<dbReference type="GO" id="GO:0005886">
    <property type="term" value="C:plasma membrane"/>
    <property type="evidence" value="ECO:0007669"/>
    <property type="project" value="UniProtKB-SubCell"/>
</dbReference>
<dbReference type="Pfam" id="PF03279">
    <property type="entry name" value="Lip_A_acyltrans"/>
    <property type="match status" value="1"/>
</dbReference>
<dbReference type="CDD" id="cd07984">
    <property type="entry name" value="LPLAT_LABLAT-like"/>
    <property type="match status" value="1"/>
</dbReference>
<name>A0A1S1JA41_9FLAO</name>
<reference evidence="9 11" key="3">
    <citation type="submission" date="2016-11" db="EMBL/GenBank/DDBJ databases">
        <title>Whole genomes of Flavobacteriaceae.</title>
        <authorList>
            <person name="Stine C."/>
            <person name="Li C."/>
            <person name="Tadesse D."/>
        </authorList>
    </citation>
    <scope>NUCLEOTIDE SEQUENCE [LARGE SCALE GENOMIC DNA]</scope>
    <source>
        <strain evidence="9 11">ATCC BAA-2541</strain>
    </source>
</reference>
<keyword evidence="5 7" id="KW-0472">Membrane</keyword>
<dbReference type="PANTHER" id="PTHR30606">
    <property type="entry name" value="LIPID A BIOSYNTHESIS LAUROYL ACYLTRANSFERASE"/>
    <property type="match status" value="1"/>
</dbReference>